<name>A0A1R2C333_9CILI</name>
<dbReference type="Pfam" id="PF23302">
    <property type="entry name" value="HTH_DNAJC9"/>
    <property type="match status" value="1"/>
</dbReference>
<feature type="compositionally biased region" description="Basic residues" evidence="1">
    <location>
        <begin position="106"/>
        <end position="117"/>
    </location>
</feature>
<gene>
    <name evidence="3" type="ORF">SteCoe_15728</name>
</gene>
<evidence type="ECO:0000313" key="3">
    <source>
        <dbReference type="EMBL" id="OMJ83391.1"/>
    </source>
</evidence>
<proteinExistence type="predicted"/>
<evidence type="ECO:0000256" key="1">
    <source>
        <dbReference type="SAM" id="MobiDB-lite"/>
    </source>
</evidence>
<evidence type="ECO:0000259" key="2">
    <source>
        <dbReference type="Pfam" id="PF23302"/>
    </source>
</evidence>
<dbReference type="InterPro" id="IPR056453">
    <property type="entry name" value="HTH_DNAJC9"/>
</dbReference>
<accession>A0A1R2C333</accession>
<feature type="compositionally biased region" description="Basic and acidic residues" evidence="1">
    <location>
        <begin position="96"/>
        <end position="105"/>
    </location>
</feature>
<reference evidence="3 4" key="1">
    <citation type="submission" date="2016-11" db="EMBL/GenBank/DDBJ databases">
        <title>The macronuclear genome of Stentor coeruleus: a giant cell with tiny introns.</title>
        <authorList>
            <person name="Slabodnick M."/>
            <person name="Ruby J.G."/>
            <person name="Reiff S.B."/>
            <person name="Swart E.C."/>
            <person name="Gosai S."/>
            <person name="Prabakaran S."/>
            <person name="Witkowska E."/>
            <person name="Larue G.E."/>
            <person name="Fisher S."/>
            <person name="Freeman R.M."/>
            <person name="Gunawardena J."/>
            <person name="Chu W."/>
            <person name="Stover N.A."/>
            <person name="Gregory B.D."/>
            <person name="Nowacki M."/>
            <person name="Derisi J."/>
            <person name="Roy S.W."/>
            <person name="Marshall W.F."/>
            <person name="Sood P."/>
        </authorList>
    </citation>
    <scope>NUCLEOTIDE SEQUENCE [LARGE SCALE GENOMIC DNA]</scope>
    <source>
        <strain evidence="3">WM001</strain>
    </source>
</reference>
<dbReference type="AlphaFoldDB" id="A0A1R2C333"/>
<keyword evidence="4" id="KW-1185">Reference proteome</keyword>
<organism evidence="3 4">
    <name type="scientific">Stentor coeruleus</name>
    <dbReference type="NCBI Taxonomy" id="5963"/>
    <lineage>
        <taxon>Eukaryota</taxon>
        <taxon>Sar</taxon>
        <taxon>Alveolata</taxon>
        <taxon>Ciliophora</taxon>
        <taxon>Postciliodesmatophora</taxon>
        <taxon>Heterotrichea</taxon>
        <taxon>Heterotrichida</taxon>
        <taxon>Stentoridae</taxon>
        <taxon>Stentor</taxon>
    </lineage>
</organism>
<feature type="domain" description="DNAJC9 HTH" evidence="2">
    <location>
        <begin position="1"/>
        <end position="46"/>
    </location>
</feature>
<dbReference type="EMBL" id="MPUH01000306">
    <property type="protein sequence ID" value="OMJ83391.1"/>
    <property type="molecule type" value="Genomic_DNA"/>
</dbReference>
<feature type="region of interest" description="Disordered" evidence="1">
    <location>
        <begin position="96"/>
        <end position="117"/>
    </location>
</feature>
<comment type="caution">
    <text evidence="3">The sequence shown here is derived from an EMBL/GenBank/DDBJ whole genome shotgun (WGS) entry which is preliminary data.</text>
</comment>
<sequence length="117" mass="13924">MKDILHCVPLSERADLPRFWNILDELIQAKKLPKSRKYEASKKKVKDIKEEKEIVETDKKKKGEPDENMLALIRKIKGKQNNPDEFFNNLEEKYGKKTEKKTEKKTVKKTLKKRKIK</sequence>
<evidence type="ECO:0000313" key="4">
    <source>
        <dbReference type="Proteomes" id="UP000187209"/>
    </source>
</evidence>
<dbReference type="Proteomes" id="UP000187209">
    <property type="component" value="Unassembled WGS sequence"/>
</dbReference>
<protein>
    <recommendedName>
        <fullName evidence="2">DNAJC9 HTH domain-containing protein</fullName>
    </recommendedName>
</protein>